<dbReference type="PANTHER" id="PTHR23514:SF3">
    <property type="entry name" value="BYPASS OF STOP CODON PROTEIN 6"/>
    <property type="match status" value="1"/>
</dbReference>
<proteinExistence type="inferred from homology"/>
<evidence type="ECO:0008006" key="9">
    <source>
        <dbReference type="Google" id="ProtNLM"/>
    </source>
</evidence>
<keyword evidence="6 7" id="KW-0472">Membrane</keyword>
<dbReference type="InterPro" id="IPR051788">
    <property type="entry name" value="MFS_Transporter"/>
</dbReference>
<dbReference type="InterPro" id="IPR036259">
    <property type="entry name" value="MFS_trans_sf"/>
</dbReference>
<evidence type="ECO:0000313" key="8">
    <source>
        <dbReference type="EMBL" id="OAF59256.2"/>
    </source>
</evidence>
<evidence type="ECO:0000256" key="7">
    <source>
        <dbReference type="SAM" id="Phobius"/>
    </source>
</evidence>
<dbReference type="RefSeq" id="XP_024324540.1">
    <property type="nucleotide sequence ID" value="XM_024468047.1"/>
</dbReference>
<dbReference type="eggNOG" id="ENOG502QQA7">
    <property type="taxonomic scope" value="Eukaryota"/>
</dbReference>
<evidence type="ECO:0000256" key="4">
    <source>
        <dbReference type="ARBA" id="ARBA00022692"/>
    </source>
</evidence>
<evidence type="ECO:0000256" key="1">
    <source>
        <dbReference type="ARBA" id="ARBA00004127"/>
    </source>
</evidence>
<feature type="transmembrane region" description="Helical" evidence="7">
    <location>
        <begin position="48"/>
        <end position="65"/>
    </location>
</feature>
<keyword evidence="4 7" id="KW-0812">Transmembrane</keyword>
<dbReference type="GO" id="GO:0022857">
    <property type="term" value="F:transmembrane transporter activity"/>
    <property type="evidence" value="ECO:0007669"/>
    <property type="project" value="InterPro"/>
</dbReference>
<evidence type="ECO:0000256" key="6">
    <source>
        <dbReference type="ARBA" id="ARBA00023136"/>
    </source>
</evidence>
<dbReference type="VEuPathDB" id="FungiDB:GMDG_01886"/>
<reference evidence="8" key="1">
    <citation type="submission" date="2016-03" db="EMBL/GenBank/DDBJ databases">
        <title>Updated assembly of Pseudogymnoascus destructans, the fungus causing white-nose syndrome of bats.</title>
        <authorList>
            <person name="Palmer J.M."/>
            <person name="Drees K.P."/>
            <person name="Foster J.T."/>
            <person name="Lindner D.L."/>
        </authorList>
    </citation>
    <scope>NUCLEOTIDE SEQUENCE [LARGE SCALE GENOMIC DNA]</scope>
    <source>
        <strain evidence="8">20631-21</strain>
    </source>
</reference>
<dbReference type="Pfam" id="PF07690">
    <property type="entry name" value="MFS_1"/>
    <property type="match status" value="1"/>
</dbReference>
<protein>
    <recommendedName>
        <fullName evidence="9">Major facilitator superfamily (MFS) profile domain-containing protein</fullName>
    </recommendedName>
</protein>
<keyword evidence="3" id="KW-0813">Transport</keyword>
<dbReference type="EMBL" id="KV441394">
    <property type="protein sequence ID" value="OAF59256.2"/>
    <property type="molecule type" value="Genomic_DNA"/>
</dbReference>
<comment type="subcellular location">
    <subcellularLocation>
        <location evidence="1">Endomembrane system</location>
        <topology evidence="1">Multi-pass membrane protein</topology>
    </subcellularLocation>
</comment>
<feature type="transmembrane region" description="Helical" evidence="7">
    <location>
        <begin position="113"/>
        <end position="135"/>
    </location>
</feature>
<accession>A0A177AAT8</accession>
<evidence type="ECO:0000256" key="2">
    <source>
        <dbReference type="ARBA" id="ARBA00008335"/>
    </source>
</evidence>
<dbReference type="OrthoDB" id="413079at2759"/>
<dbReference type="GO" id="GO:0016020">
    <property type="term" value="C:membrane"/>
    <property type="evidence" value="ECO:0007669"/>
    <property type="project" value="TreeGrafter"/>
</dbReference>
<keyword evidence="5 7" id="KW-1133">Transmembrane helix</keyword>
<feature type="transmembrane region" description="Helical" evidence="7">
    <location>
        <begin position="86"/>
        <end position="107"/>
    </location>
</feature>
<name>A0A177AAT8_9PEZI</name>
<dbReference type="GO" id="GO:0012505">
    <property type="term" value="C:endomembrane system"/>
    <property type="evidence" value="ECO:0007669"/>
    <property type="project" value="UniProtKB-SubCell"/>
</dbReference>
<organism evidence="8">
    <name type="scientific">Pseudogymnoascus destructans</name>
    <dbReference type="NCBI Taxonomy" id="655981"/>
    <lineage>
        <taxon>Eukaryota</taxon>
        <taxon>Fungi</taxon>
        <taxon>Dikarya</taxon>
        <taxon>Ascomycota</taxon>
        <taxon>Pezizomycotina</taxon>
        <taxon>Leotiomycetes</taxon>
        <taxon>Thelebolales</taxon>
        <taxon>Thelebolaceae</taxon>
        <taxon>Pseudogymnoascus</taxon>
    </lineage>
</organism>
<feature type="transmembrane region" description="Helical" evidence="7">
    <location>
        <begin position="167"/>
        <end position="185"/>
    </location>
</feature>
<dbReference type="SUPFAM" id="SSF103473">
    <property type="entry name" value="MFS general substrate transporter"/>
    <property type="match status" value="1"/>
</dbReference>
<dbReference type="PANTHER" id="PTHR23514">
    <property type="entry name" value="BYPASS OF STOP CODON PROTEIN 6"/>
    <property type="match status" value="1"/>
</dbReference>
<evidence type="ECO:0000256" key="5">
    <source>
        <dbReference type="ARBA" id="ARBA00022989"/>
    </source>
</evidence>
<dbReference type="GeneID" id="36287486"/>
<sequence length="251" mass="27071">MFLSPFAGYTLSAFMISKIHMRFGQVGIAVIAPTCKIIAYVITCVHPPFPVVPVFLVLTGLGNGLEDGAWNAWVGNMENANELMGILHGAYGLGGAIGPLISTAMVTKGGLHWYTWYYVMVGFAVLEILLGYYAFRSATGSVYRAKHPVSTTGPPESRTREALKSKITWLVAVFLLAYVGGRIGGVDCDVHAADATGRAVRLGDSSYGLLARLNRRPRRAWIRDGAHRGEARCGAVSRPERRLAASLLADS</sequence>
<dbReference type="Gene3D" id="1.20.1250.20">
    <property type="entry name" value="MFS general substrate transporter like domains"/>
    <property type="match status" value="1"/>
</dbReference>
<evidence type="ECO:0000256" key="3">
    <source>
        <dbReference type="ARBA" id="ARBA00022448"/>
    </source>
</evidence>
<feature type="transmembrane region" description="Helical" evidence="7">
    <location>
        <begin position="21"/>
        <end position="42"/>
    </location>
</feature>
<comment type="similarity">
    <text evidence="2">Belongs to the major facilitator superfamily.</text>
</comment>
<gene>
    <name evidence="8" type="ORF">VC83_04414</name>
</gene>
<dbReference type="AlphaFoldDB" id="A0A177AAT8"/>
<dbReference type="Proteomes" id="UP000077154">
    <property type="component" value="Unassembled WGS sequence"/>
</dbReference>
<dbReference type="InterPro" id="IPR011701">
    <property type="entry name" value="MFS"/>
</dbReference>